<protein>
    <submittedName>
        <fullName evidence="1">Uncharacterized protein</fullName>
    </submittedName>
</protein>
<gene>
    <name evidence="1" type="ORF">E2C01_017431</name>
</gene>
<proteinExistence type="predicted"/>
<sequence>MMDSSEFSRFTKRGTAVCKETDIYSPYMAVVDGGQAGQIEALSTDHQHQHRHHHRVHGWGSPSCTVITTSHQNPARGVGRRIVEVEAGDNLRMDEPQATHRRPIHYHRRTEAREETWVCNNKYPLDEPSSVKGTLRATMMLSSRP</sequence>
<comment type="caution">
    <text evidence="1">The sequence shown here is derived from an EMBL/GenBank/DDBJ whole genome shotgun (WGS) entry which is preliminary data.</text>
</comment>
<dbReference type="Proteomes" id="UP000324222">
    <property type="component" value="Unassembled WGS sequence"/>
</dbReference>
<reference evidence="1 2" key="1">
    <citation type="submission" date="2019-05" db="EMBL/GenBank/DDBJ databases">
        <title>Another draft genome of Portunus trituberculatus and its Hox gene families provides insights of decapod evolution.</title>
        <authorList>
            <person name="Jeong J.-H."/>
            <person name="Song I."/>
            <person name="Kim S."/>
            <person name="Choi T."/>
            <person name="Kim D."/>
            <person name="Ryu S."/>
            <person name="Kim W."/>
        </authorList>
    </citation>
    <scope>NUCLEOTIDE SEQUENCE [LARGE SCALE GENOMIC DNA]</scope>
    <source>
        <tissue evidence="1">Muscle</tissue>
    </source>
</reference>
<dbReference type="AlphaFoldDB" id="A0A5B7DRV0"/>
<evidence type="ECO:0000313" key="2">
    <source>
        <dbReference type="Proteomes" id="UP000324222"/>
    </source>
</evidence>
<keyword evidence="2" id="KW-1185">Reference proteome</keyword>
<evidence type="ECO:0000313" key="1">
    <source>
        <dbReference type="EMBL" id="MPC24351.1"/>
    </source>
</evidence>
<dbReference type="EMBL" id="VSRR010001321">
    <property type="protein sequence ID" value="MPC24351.1"/>
    <property type="molecule type" value="Genomic_DNA"/>
</dbReference>
<name>A0A5B7DRV0_PORTR</name>
<organism evidence="1 2">
    <name type="scientific">Portunus trituberculatus</name>
    <name type="common">Swimming crab</name>
    <name type="synonym">Neptunus trituberculatus</name>
    <dbReference type="NCBI Taxonomy" id="210409"/>
    <lineage>
        <taxon>Eukaryota</taxon>
        <taxon>Metazoa</taxon>
        <taxon>Ecdysozoa</taxon>
        <taxon>Arthropoda</taxon>
        <taxon>Crustacea</taxon>
        <taxon>Multicrustacea</taxon>
        <taxon>Malacostraca</taxon>
        <taxon>Eumalacostraca</taxon>
        <taxon>Eucarida</taxon>
        <taxon>Decapoda</taxon>
        <taxon>Pleocyemata</taxon>
        <taxon>Brachyura</taxon>
        <taxon>Eubrachyura</taxon>
        <taxon>Portunoidea</taxon>
        <taxon>Portunidae</taxon>
        <taxon>Portuninae</taxon>
        <taxon>Portunus</taxon>
    </lineage>
</organism>
<accession>A0A5B7DRV0</accession>